<comment type="caution">
    <text evidence="1">The sequence shown here is derived from an EMBL/GenBank/DDBJ whole genome shotgun (WGS) entry which is preliminary data.</text>
</comment>
<name>A0A081ARQ0_PHYNI</name>
<dbReference type="EMBL" id="ANJA01000845">
    <property type="protein sequence ID" value="ETO81561.1"/>
    <property type="molecule type" value="Genomic_DNA"/>
</dbReference>
<gene>
    <name evidence="1" type="ORF">F444_04151</name>
</gene>
<evidence type="ECO:0000313" key="1">
    <source>
        <dbReference type="EMBL" id="ETO81561.1"/>
    </source>
</evidence>
<sequence length="233" mass="26699">MRVCEGEVHHLCSNDLFDPENLAVHPQCVFSWKAQTEAKSKNDGPEAFEIVGSVSDESRRQLTFEDAGRRFLSSLHQEADEVLDRWLSHNVPWVQVAVQQADDKGLTAEMMTVLLLVRRNGTVRWSLQGLFKYVDVSRWFKEVGAKQFPLIATVNLLSQDYMQTQLIYLLRHKSEPKSHIIALVNRLHVKYRAKDWRVEEIHSDQGGEFDNTCLHEFGAKEGIYLSTTNGCTP</sequence>
<dbReference type="AlphaFoldDB" id="A0A081ARQ0"/>
<evidence type="ECO:0008006" key="3">
    <source>
        <dbReference type="Google" id="ProtNLM"/>
    </source>
</evidence>
<dbReference type="OrthoDB" id="148493at2759"/>
<accession>A0A081ARQ0</accession>
<reference evidence="1 2" key="1">
    <citation type="submission" date="2013-11" db="EMBL/GenBank/DDBJ databases">
        <title>The Genome Sequence of Phytophthora parasitica P1976.</title>
        <authorList>
            <consortium name="The Broad Institute Genomics Platform"/>
            <person name="Russ C."/>
            <person name="Tyler B."/>
            <person name="Panabieres F."/>
            <person name="Shan W."/>
            <person name="Tripathy S."/>
            <person name="Grunwald N."/>
            <person name="Machado M."/>
            <person name="Johnson C.S."/>
            <person name="Walker B."/>
            <person name="Young S."/>
            <person name="Zeng Q."/>
            <person name="Gargeya S."/>
            <person name="Fitzgerald M."/>
            <person name="Haas B."/>
            <person name="Abouelleil A."/>
            <person name="Allen A.W."/>
            <person name="Alvarado L."/>
            <person name="Arachchi H.M."/>
            <person name="Berlin A.M."/>
            <person name="Chapman S.B."/>
            <person name="Gainer-Dewar J."/>
            <person name="Goldberg J."/>
            <person name="Griggs A."/>
            <person name="Gujja S."/>
            <person name="Hansen M."/>
            <person name="Howarth C."/>
            <person name="Imamovic A."/>
            <person name="Ireland A."/>
            <person name="Larimer J."/>
            <person name="McCowan C."/>
            <person name="Murphy C."/>
            <person name="Pearson M."/>
            <person name="Poon T.W."/>
            <person name="Priest M."/>
            <person name="Roberts A."/>
            <person name="Saif S."/>
            <person name="Shea T."/>
            <person name="Sisk P."/>
            <person name="Sykes S."/>
            <person name="Wortman J."/>
            <person name="Nusbaum C."/>
            <person name="Birren B."/>
        </authorList>
    </citation>
    <scope>NUCLEOTIDE SEQUENCE [LARGE SCALE GENOMIC DNA]</scope>
    <source>
        <strain evidence="1 2">P1976</strain>
    </source>
</reference>
<proteinExistence type="predicted"/>
<organism evidence="1 2">
    <name type="scientific">Phytophthora nicotianae P1976</name>
    <dbReference type="NCBI Taxonomy" id="1317066"/>
    <lineage>
        <taxon>Eukaryota</taxon>
        <taxon>Sar</taxon>
        <taxon>Stramenopiles</taxon>
        <taxon>Oomycota</taxon>
        <taxon>Peronosporomycetes</taxon>
        <taxon>Peronosporales</taxon>
        <taxon>Peronosporaceae</taxon>
        <taxon>Phytophthora</taxon>
    </lineage>
</organism>
<evidence type="ECO:0000313" key="2">
    <source>
        <dbReference type="Proteomes" id="UP000028582"/>
    </source>
</evidence>
<dbReference type="Proteomes" id="UP000028582">
    <property type="component" value="Unassembled WGS sequence"/>
</dbReference>
<protein>
    <recommendedName>
        <fullName evidence="3">Integrase catalytic domain-containing protein</fullName>
    </recommendedName>
</protein>